<feature type="signal peptide" evidence="1">
    <location>
        <begin position="1"/>
        <end position="38"/>
    </location>
</feature>
<dbReference type="EMBL" id="JACORU010000002">
    <property type="protein sequence ID" value="MBC5764217.1"/>
    <property type="molecule type" value="Genomic_DNA"/>
</dbReference>
<evidence type="ECO:0000256" key="1">
    <source>
        <dbReference type="SAM" id="SignalP"/>
    </source>
</evidence>
<name>A0A923M4U3_9BURK</name>
<feature type="chain" id="PRO_5037472234" description="Porin" evidence="1">
    <location>
        <begin position="39"/>
        <end position="322"/>
    </location>
</feature>
<evidence type="ECO:0008006" key="4">
    <source>
        <dbReference type="Google" id="ProtNLM"/>
    </source>
</evidence>
<accession>A0A923M4U3</accession>
<protein>
    <recommendedName>
        <fullName evidence="4">Porin</fullName>
    </recommendedName>
</protein>
<sequence>MPARTGSPSHGGFSTSRCAALRACVVACFAAPGAPALAQTDAPLPAAQRGGTFVEPPAVIDPAYIPSGPNAPARAAGSGAPLTLRLALELPLDAAARGVGIGRQGSRSSRGATLQAELTWRSAAYPGWFAQGRFFRDLSGGRQPWHPDVAYAFGYERYEPGTFSLVYSNYTGTRLHPLRLNFNEGQLSAGYKFALPEAVQPLLLAGDGDTALCSANLQWTGHYNEAATGAPRDGRPSIALGCRYTHPSGWFGHFTALAWRRSEQQPWDPDFTYGLGYAPPQWPGFVVEYANYSGNRWPGRDAAPGEGRLRSGSLLLGWTTSF</sequence>
<evidence type="ECO:0000313" key="2">
    <source>
        <dbReference type="EMBL" id="MBC5764217.1"/>
    </source>
</evidence>
<proteinExistence type="predicted"/>
<dbReference type="RefSeq" id="WP_187080693.1">
    <property type="nucleotide sequence ID" value="NZ_JACORU010000002.1"/>
</dbReference>
<keyword evidence="1" id="KW-0732">Signal</keyword>
<dbReference type="Proteomes" id="UP000596827">
    <property type="component" value="Unassembled WGS sequence"/>
</dbReference>
<organism evidence="2 3">
    <name type="scientific">Ramlibacter albus</name>
    <dbReference type="NCBI Taxonomy" id="2079448"/>
    <lineage>
        <taxon>Bacteria</taxon>
        <taxon>Pseudomonadati</taxon>
        <taxon>Pseudomonadota</taxon>
        <taxon>Betaproteobacteria</taxon>
        <taxon>Burkholderiales</taxon>
        <taxon>Comamonadaceae</taxon>
        <taxon>Ramlibacter</taxon>
    </lineage>
</organism>
<reference evidence="2" key="1">
    <citation type="submission" date="2020-08" db="EMBL/GenBank/DDBJ databases">
        <title>Ramlibacter sp. GTP1 16S ribosomal RNA gene genome sequencing and assembly.</title>
        <authorList>
            <person name="Kang M."/>
        </authorList>
    </citation>
    <scope>NUCLEOTIDE SEQUENCE</scope>
    <source>
        <strain evidence="2">GTP1</strain>
    </source>
</reference>
<keyword evidence="3" id="KW-1185">Reference proteome</keyword>
<comment type="caution">
    <text evidence="2">The sequence shown here is derived from an EMBL/GenBank/DDBJ whole genome shotgun (WGS) entry which is preliminary data.</text>
</comment>
<dbReference type="AlphaFoldDB" id="A0A923M4U3"/>
<gene>
    <name evidence="2" type="ORF">H8R02_07140</name>
</gene>
<evidence type="ECO:0000313" key="3">
    <source>
        <dbReference type="Proteomes" id="UP000596827"/>
    </source>
</evidence>